<dbReference type="Pfam" id="PF12706">
    <property type="entry name" value="Lactamase_B_2"/>
    <property type="match status" value="1"/>
</dbReference>
<evidence type="ECO:0000259" key="1">
    <source>
        <dbReference type="Pfam" id="PF12706"/>
    </source>
</evidence>
<keyword evidence="3" id="KW-1185">Reference proteome</keyword>
<gene>
    <name evidence="2" type="ORF">U1T56_08755</name>
</gene>
<dbReference type="EMBL" id="JBBLZC010000007">
    <property type="protein sequence ID" value="MEK0083241.1"/>
    <property type="molecule type" value="Genomic_DNA"/>
</dbReference>
<dbReference type="SUPFAM" id="SSF56281">
    <property type="entry name" value="Metallo-hydrolase/oxidoreductase"/>
    <property type="match status" value="1"/>
</dbReference>
<sequence length="279" mass="30553">MSAETGLTVRFWGVRGTVPCPGPSTLRYGGNTACVEVCCGTRRLIFDAGTGLRALGREMVSSGERVDAHLFFTHTHIDHVIGLPFFRPAYDAKNRFQFWSGHLARQGHTLASVLQQLMQTPFFPVPLGIMHACIGFNDFVPGAPIEPGEGILVRTAALNHPGGAVAYRVEYGGRAVCYVTDTEHVPGVPDRTVLELITGADIVIYDSTYTDEEFERFKGWGHSTWQEGIRLCEQAGVGRFVAFHHDPDHDDEAMDRIATAVEQARPGSLVAREGMVIAL</sequence>
<dbReference type="RefSeq" id="WP_418159089.1">
    <property type="nucleotide sequence ID" value="NZ_JBBLZC010000007.1"/>
</dbReference>
<accession>A0ABU8XPU5</accession>
<dbReference type="PANTHER" id="PTHR42663:SF4">
    <property type="entry name" value="SLL1036 PROTEIN"/>
    <property type="match status" value="1"/>
</dbReference>
<evidence type="ECO:0000313" key="2">
    <source>
        <dbReference type="EMBL" id="MEK0083241.1"/>
    </source>
</evidence>
<proteinExistence type="predicted"/>
<dbReference type="Gene3D" id="3.60.15.10">
    <property type="entry name" value="Ribonuclease Z/Hydroxyacylglutathione hydrolase-like"/>
    <property type="match status" value="1"/>
</dbReference>
<reference evidence="2 3" key="1">
    <citation type="submission" date="2024-01" db="EMBL/GenBank/DDBJ databases">
        <title>Multi-omics insights into the function and evolution of sodium benzoate biodegradation pathways in Benzoatithermus flavus gen. nov., sp. nov. from hot spring.</title>
        <authorList>
            <person name="Hu C.-J."/>
            <person name="Li W.-J."/>
        </authorList>
    </citation>
    <scope>NUCLEOTIDE SEQUENCE [LARGE SCALE GENOMIC DNA]</scope>
    <source>
        <strain evidence="2 3">SYSU G07066</strain>
    </source>
</reference>
<organism evidence="2 3">
    <name type="scientific">Benzoatithermus flavus</name>
    <dbReference type="NCBI Taxonomy" id="3108223"/>
    <lineage>
        <taxon>Bacteria</taxon>
        <taxon>Pseudomonadati</taxon>
        <taxon>Pseudomonadota</taxon>
        <taxon>Alphaproteobacteria</taxon>
        <taxon>Geminicoccales</taxon>
        <taxon>Geminicoccaceae</taxon>
        <taxon>Benzoatithermus</taxon>
    </lineage>
</organism>
<feature type="domain" description="Metallo-beta-lactamase" evidence="1">
    <location>
        <begin position="42"/>
        <end position="245"/>
    </location>
</feature>
<name>A0ABU8XPU5_9PROT</name>
<dbReference type="InterPro" id="IPR001279">
    <property type="entry name" value="Metallo-B-lactamas"/>
</dbReference>
<dbReference type="InterPro" id="IPR036866">
    <property type="entry name" value="RibonucZ/Hydroxyglut_hydro"/>
</dbReference>
<comment type="caution">
    <text evidence="2">The sequence shown here is derived from an EMBL/GenBank/DDBJ whole genome shotgun (WGS) entry which is preliminary data.</text>
</comment>
<dbReference type="Proteomes" id="UP001375743">
    <property type="component" value="Unassembled WGS sequence"/>
</dbReference>
<protein>
    <submittedName>
        <fullName evidence="2">MBL fold metallo-hydrolase</fullName>
    </submittedName>
</protein>
<dbReference type="CDD" id="cd07715">
    <property type="entry name" value="TaR3-like_MBL-fold"/>
    <property type="match status" value="1"/>
</dbReference>
<dbReference type="PANTHER" id="PTHR42663">
    <property type="entry name" value="HYDROLASE C777.06C-RELATED-RELATED"/>
    <property type="match status" value="1"/>
</dbReference>
<evidence type="ECO:0000313" key="3">
    <source>
        <dbReference type="Proteomes" id="UP001375743"/>
    </source>
</evidence>